<dbReference type="OrthoDB" id="2394456at2759"/>
<reference evidence="1 2" key="1">
    <citation type="submission" date="2018-08" db="EMBL/GenBank/DDBJ databases">
        <title>Genome and evolution of the arbuscular mycorrhizal fungus Diversispora epigaea (formerly Glomus versiforme) and its bacterial endosymbionts.</title>
        <authorList>
            <person name="Sun X."/>
            <person name="Fei Z."/>
            <person name="Harrison M."/>
        </authorList>
    </citation>
    <scope>NUCLEOTIDE SEQUENCE [LARGE SCALE GENOMIC DNA]</scope>
    <source>
        <strain evidence="1 2">IT104</strain>
    </source>
</reference>
<gene>
    <name evidence="1" type="ORF">Glove_578g36</name>
</gene>
<accession>A0A397GEY2</accession>
<name>A0A397GEY2_9GLOM</name>
<protein>
    <submittedName>
        <fullName evidence="1">Uncharacterized protein</fullName>
    </submittedName>
</protein>
<organism evidence="1 2">
    <name type="scientific">Diversispora epigaea</name>
    <dbReference type="NCBI Taxonomy" id="1348612"/>
    <lineage>
        <taxon>Eukaryota</taxon>
        <taxon>Fungi</taxon>
        <taxon>Fungi incertae sedis</taxon>
        <taxon>Mucoromycota</taxon>
        <taxon>Glomeromycotina</taxon>
        <taxon>Glomeromycetes</taxon>
        <taxon>Diversisporales</taxon>
        <taxon>Diversisporaceae</taxon>
        <taxon>Diversispora</taxon>
    </lineage>
</organism>
<sequence length="235" mass="27123">MKFNKAYSVISCKTLHNFFASCKSGKRSRILKPPFPKILTKCQLKLSQILDITLSTMFAEYKALLRQHSGYVSRVQSSITTTTDDTVSKQKMSDYTYFRSLWWKEGNIHSEAKWEEATLPYMLAEGVTLDEYERRTDEFNVHGLWEWTNYKVSVYELPLKPHEHCINAIIKEFNECCRQVNRTDVRIMGCGATRTRADNSGKEADASFRPIKPRVPAPTGSDGEVLLFFLLIWNS</sequence>
<evidence type="ECO:0000313" key="1">
    <source>
        <dbReference type="EMBL" id="RHZ47533.1"/>
    </source>
</evidence>
<dbReference type="EMBL" id="PQFF01000487">
    <property type="protein sequence ID" value="RHZ47533.1"/>
    <property type="molecule type" value="Genomic_DNA"/>
</dbReference>
<comment type="caution">
    <text evidence="1">The sequence shown here is derived from an EMBL/GenBank/DDBJ whole genome shotgun (WGS) entry which is preliminary data.</text>
</comment>
<dbReference type="Proteomes" id="UP000266861">
    <property type="component" value="Unassembled WGS sequence"/>
</dbReference>
<evidence type="ECO:0000313" key="2">
    <source>
        <dbReference type="Proteomes" id="UP000266861"/>
    </source>
</evidence>
<proteinExistence type="predicted"/>
<keyword evidence="2" id="KW-1185">Reference proteome</keyword>
<dbReference type="AlphaFoldDB" id="A0A397GEY2"/>